<dbReference type="Gene3D" id="3.40.50.300">
    <property type="entry name" value="P-loop containing nucleotide triphosphate hydrolases"/>
    <property type="match status" value="1"/>
</dbReference>
<dbReference type="EMBL" id="MEUG01000001">
    <property type="protein sequence ID" value="OGC28486.1"/>
    <property type="molecule type" value="Genomic_DNA"/>
</dbReference>
<feature type="site" description="Interaction with substrate tRNA" evidence="10">
    <location>
        <position position="120"/>
    </location>
</feature>
<keyword evidence="8 10" id="KW-0460">Magnesium</keyword>
<evidence type="ECO:0000313" key="14">
    <source>
        <dbReference type="EMBL" id="OGC28486.1"/>
    </source>
</evidence>
<comment type="catalytic activity">
    <reaction evidence="9 10 11">
        <text>adenosine(37) in tRNA + dimethylallyl diphosphate = N(6)-dimethylallyladenosine(37) in tRNA + diphosphate</text>
        <dbReference type="Rhea" id="RHEA:26482"/>
        <dbReference type="Rhea" id="RHEA-COMP:10162"/>
        <dbReference type="Rhea" id="RHEA-COMP:10375"/>
        <dbReference type="ChEBI" id="CHEBI:33019"/>
        <dbReference type="ChEBI" id="CHEBI:57623"/>
        <dbReference type="ChEBI" id="CHEBI:74411"/>
        <dbReference type="ChEBI" id="CHEBI:74415"/>
        <dbReference type="EC" id="2.5.1.75"/>
    </reaction>
</comment>
<dbReference type="InterPro" id="IPR039657">
    <property type="entry name" value="Dimethylallyltransferase"/>
</dbReference>
<comment type="cofactor">
    <cofactor evidence="1 10">
        <name>Mg(2+)</name>
        <dbReference type="ChEBI" id="CHEBI:18420"/>
    </cofactor>
</comment>
<dbReference type="GO" id="GO:0052381">
    <property type="term" value="F:tRNA dimethylallyltransferase activity"/>
    <property type="evidence" value="ECO:0007669"/>
    <property type="project" value="UniProtKB-UniRule"/>
</dbReference>
<comment type="function">
    <text evidence="2 10 12">Catalyzes the transfer of a dimethylallyl group onto the adenine at position 37 in tRNAs that read codons beginning with uridine, leading to the formation of N6-(dimethylallyl)adenosine (i(6)A).</text>
</comment>
<dbReference type="HAMAP" id="MF_00185">
    <property type="entry name" value="IPP_trans"/>
    <property type="match status" value="1"/>
</dbReference>
<evidence type="ECO:0000256" key="6">
    <source>
        <dbReference type="ARBA" id="ARBA00022741"/>
    </source>
</evidence>
<dbReference type="PANTHER" id="PTHR11088:SF60">
    <property type="entry name" value="TRNA DIMETHYLALLYLTRANSFERASE"/>
    <property type="match status" value="1"/>
</dbReference>
<dbReference type="PANTHER" id="PTHR11088">
    <property type="entry name" value="TRNA DIMETHYLALLYLTRANSFERASE"/>
    <property type="match status" value="1"/>
</dbReference>
<evidence type="ECO:0000256" key="5">
    <source>
        <dbReference type="ARBA" id="ARBA00022694"/>
    </source>
</evidence>
<feature type="binding site" evidence="10">
    <location>
        <begin position="6"/>
        <end position="13"/>
    </location>
    <ligand>
        <name>ATP</name>
        <dbReference type="ChEBI" id="CHEBI:30616"/>
    </ligand>
</feature>
<feature type="site" description="Interaction with substrate tRNA" evidence="10">
    <location>
        <position position="97"/>
    </location>
</feature>
<dbReference type="GO" id="GO:0005524">
    <property type="term" value="F:ATP binding"/>
    <property type="evidence" value="ECO:0007669"/>
    <property type="project" value="UniProtKB-UniRule"/>
</dbReference>
<keyword evidence="4 10" id="KW-0808">Transferase</keyword>
<organism evidence="14 15">
    <name type="scientific">candidate division WOR-1 bacterium RIFOXYC12_FULL_54_18</name>
    <dbReference type="NCBI Taxonomy" id="1802584"/>
    <lineage>
        <taxon>Bacteria</taxon>
        <taxon>Bacillati</taxon>
        <taxon>Saganbacteria</taxon>
    </lineage>
</organism>
<comment type="caution">
    <text evidence="14">The sequence shown here is derived from an EMBL/GenBank/DDBJ whole genome shotgun (WGS) entry which is preliminary data.</text>
</comment>
<evidence type="ECO:0000256" key="1">
    <source>
        <dbReference type="ARBA" id="ARBA00001946"/>
    </source>
</evidence>
<comment type="subunit">
    <text evidence="10">Monomer.</text>
</comment>
<comment type="caution">
    <text evidence="10">Lacks conserved residue(s) required for the propagation of feature annotation.</text>
</comment>
<evidence type="ECO:0000256" key="9">
    <source>
        <dbReference type="ARBA" id="ARBA00049563"/>
    </source>
</evidence>
<dbReference type="Gene3D" id="1.10.20.140">
    <property type="match status" value="1"/>
</dbReference>
<protein>
    <recommendedName>
        <fullName evidence="10">tRNA dimethylallyltransferase</fullName>
        <ecNumber evidence="10">2.5.1.75</ecNumber>
    </recommendedName>
    <alternativeName>
        <fullName evidence="10">Dimethylallyl diphosphate:tRNA dimethylallyltransferase</fullName>
        <shortName evidence="10">DMAPP:tRNA dimethylallyltransferase</shortName>
        <shortName evidence="10">DMATase</shortName>
    </alternativeName>
    <alternativeName>
        <fullName evidence="10">Isopentenyl-diphosphate:tRNA isopentenyltransferase</fullName>
        <shortName evidence="10">IPP transferase</shortName>
        <shortName evidence="10">IPPT</shortName>
        <shortName evidence="10">IPTase</shortName>
    </alternativeName>
</protein>
<keyword evidence="6 10" id="KW-0547">Nucleotide-binding</keyword>
<dbReference type="Proteomes" id="UP000178602">
    <property type="component" value="Unassembled WGS sequence"/>
</dbReference>
<name>A0A1F4T788_UNCSA</name>
<dbReference type="NCBIfam" id="TIGR00174">
    <property type="entry name" value="miaA"/>
    <property type="match status" value="1"/>
</dbReference>
<evidence type="ECO:0000256" key="13">
    <source>
        <dbReference type="RuleBase" id="RU003785"/>
    </source>
</evidence>
<dbReference type="AlphaFoldDB" id="A0A1F4T788"/>
<dbReference type="InterPro" id="IPR018022">
    <property type="entry name" value="IPT"/>
</dbReference>
<proteinExistence type="inferred from homology"/>
<comment type="similarity">
    <text evidence="3 10 13">Belongs to the IPP transferase family.</text>
</comment>
<keyword evidence="7 10" id="KW-0067">ATP-binding</keyword>
<evidence type="ECO:0000256" key="7">
    <source>
        <dbReference type="ARBA" id="ARBA00022840"/>
    </source>
</evidence>
<evidence type="ECO:0000256" key="4">
    <source>
        <dbReference type="ARBA" id="ARBA00022679"/>
    </source>
</evidence>
<dbReference type="EC" id="2.5.1.75" evidence="10"/>
<reference evidence="14 15" key="1">
    <citation type="journal article" date="2016" name="Nat. Commun.">
        <title>Thousands of microbial genomes shed light on interconnected biogeochemical processes in an aquifer system.</title>
        <authorList>
            <person name="Anantharaman K."/>
            <person name="Brown C.T."/>
            <person name="Hug L.A."/>
            <person name="Sharon I."/>
            <person name="Castelle C.J."/>
            <person name="Probst A.J."/>
            <person name="Thomas B.C."/>
            <person name="Singh A."/>
            <person name="Wilkins M.J."/>
            <person name="Karaoz U."/>
            <person name="Brodie E.L."/>
            <person name="Williams K.H."/>
            <person name="Hubbard S.S."/>
            <person name="Banfield J.F."/>
        </authorList>
    </citation>
    <scope>NUCLEOTIDE SEQUENCE [LARGE SCALE GENOMIC DNA]</scope>
</reference>
<evidence type="ECO:0000256" key="8">
    <source>
        <dbReference type="ARBA" id="ARBA00022842"/>
    </source>
</evidence>
<feature type="binding site" evidence="10">
    <location>
        <begin position="8"/>
        <end position="13"/>
    </location>
    <ligand>
        <name>substrate</name>
    </ligand>
</feature>
<evidence type="ECO:0000256" key="10">
    <source>
        <dbReference type="HAMAP-Rule" id="MF_00185"/>
    </source>
</evidence>
<evidence type="ECO:0000256" key="2">
    <source>
        <dbReference type="ARBA" id="ARBA00003213"/>
    </source>
</evidence>
<dbReference type="SUPFAM" id="SSF52540">
    <property type="entry name" value="P-loop containing nucleoside triphosphate hydrolases"/>
    <property type="match status" value="2"/>
</dbReference>
<dbReference type="Pfam" id="PF01715">
    <property type="entry name" value="IPPT"/>
    <property type="match status" value="1"/>
</dbReference>
<sequence>MLYLFGPTAVGKTSLSIELAKQINGEIISADSMQVYRGMDIGTAKPTAEERQGIPHHLIDVRDPSDEWTVSDFVSECSRISAKVKSKGKIPIIVGGTGLYLWSLVEGFSFPITSADKELRARLETIPTATLYSQLSTIDPVASAKIHPNDKKRLMRALEVFELTGKPISELQKLRIDEPRRSVAGSKYSLFCLTLPRDLLYKRIEERVDAMLAQGLVKEVRGLLARYSPTLTSLQALGYKEVVEYLEGRWNKETMVAELKKRTRNFSRRQLTWFRRFKGAIWLDVQDKTAALKAISNSLSENR</sequence>
<evidence type="ECO:0000256" key="12">
    <source>
        <dbReference type="RuleBase" id="RU003784"/>
    </source>
</evidence>
<keyword evidence="5 10" id="KW-0819">tRNA processing</keyword>
<dbReference type="GO" id="GO:0006400">
    <property type="term" value="P:tRNA modification"/>
    <property type="evidence" value="ECO:0007669"/>
    <property type="project" value="TreeGrafter"/>
</dbReference>
<accession>A0A1F4T788</accession>
<evidence type="ECO:0000313" key="15">
    <source>
        <dbReference type="Proteomes" id="UP000178602"/>
    </source>
</evidence>
<evidence type="ECO:0000256" key="11">
    <source>
        <dbReference type="RuleBase" id="RU003783"/>
    </source>
</evidence>
<dbReference type="InterPro" id="IPR027417">
    <property type="entry name" value="P-loop_NTPase"/>
</dbReference>
<evidence type="ECO:0000256" key="3">
    <source>
        <dbReference type="ARBA" id="ARBA00005842"/>
    </source>
</evidence>
<gene>
    <name evidence="10" type="primary">miaA</name>
    <name evidence="14" type="ORF">A3K49_05920</name>
</gene>
<feature type="region of interest" description="Interaction with substrate tRNA" evidence="10">
    <location>
        <begin position="31"/>
        <end position="34"/>
    </location>
</feature>